<feature type="domain" description="Helicase ATP-binding" evidence="2">
    <location>
        <begin position="622"/>
        <end position="791"/>
    </location>
</feature>
<protein>
    <submittedName>
        <fullName evidence="4">DEAD/DEAH box helicase</fullName>
        <ecNumber evidence="4">3.6.4.-</ecNumber>
    </submittedName>
</protein>
<dbReference type="InterPro" id="IPR022138">
    <property type="entry name" value="DUF3670"/>
</dbReference>
<dbReference type="Pfam" id="PF12419">
    <property type="entry name" value="DUF3670"/>
    <property type="match status" value="1"/>
</dbReference>
<feature type="domain" description="Helicase C-terminal" evidence="3">
    <location>
        <begin position="915"/>
        <end position="1082"/>
    </location>
</feature>
<dbReference type="Gene3D" id="3.40.50.10810">
    <property type="entry name" value="Tandem AAA-ATPase domain"/>
    <property type="match status" value="1"/>
</dbReference>
<dbReference type="PANTHER" id="PTHR10799">
    <property type="entry name" value="SNF2/RAD54 HELICASE FAMILY"/>
    <property type="match status" value="1"/>
</dbReference>
<evidence type="ECO:0000259" key="3">
    <source>
        <dbReference type="PROSITE" id="PS51194"/>
    </source>
</evidence>
<dbReference type="GO" id="GO:0016787">
    <property type="term" value="F:hydrolase activity"/>
    <property type="evidence" value="ECO:0007669"/>
    <property type="project" value="UniProtKB-KW"/>
</dbReference>
<dbReference type="EMBL" id="JBEZFP010000142">
    <property type="protein sequence ID" value="MEU8138855.1"/>
    <property type="molecule type" value="Genomic_DNA"/>
</dbReference>
<sequence length="1098" mass="117622">MFALHALWRADRTLAIWGEDGRARADSAGHSGAAHPYACSADLLAELLGGVGPGLEWLAGQARHRWAGLLLPTFADAQPQPSPEIPAEPVRGPRPDLALRPWRVPALVFDADEAAQLLGALFDPRHAALRTETADEGAVDVPYGTSLRWLTAVHDVAWRLAGRGRVLPDLVVEDDTALARWRPAPTEDDWTLIRALADACPPVCRAEVRGTPGAGARDANAPDADVPGAASPAGAAVGAMELVADLLDVLVDREVRAALDGLPSLLPPGRPPRDPETAAERWLAALTGPSGRIGPLAPLGRSTRAVAPEPAGAVSTEDVVRLRDALARWQSSEASPGRPLRTCFRLVEPLGPDPADLFGGTTDDNWRVDILLQAPDEPSLLVEASRVWTAGPVLNVFERKQYQPQDALLADLERAARAWPVLDSTLREVCPGTVRLDRDGALAFLRAAAPALAAAGFGVLLPSWWRNPPKVGLTLSARTRTPGLVAGGSLLDQDAVVAFEWRAALGDAVLTDAELRELASATRPLVRFRGQWTEADLADITAAAAFIARQGTGVMAAGEVVRTAIDPGATVAGLPVFGVDADAWLGELLAGAEAVRERPVVLPDTFATTLRPYQQRGLDWLAFLARLGVGAVLADDMGLGKTVQTLALLATEQREDEEAGAAGTPGPTLVVCPMSLVGNWAREAERFTPTLRVHIHHGADRRTDEQFQKAARDADIVITTYETALRDTEMLRAVSWRRVVADEAQNIKNIATRQSRSIRALPARHRIALTGTPVENRLAELHSVLDFANPGLFGSAEQFKATYAIAIERNGSEAALAALRRVTAPFVLRRHKTDPAIAADLPAKQEMTVLCSLTPEQAGLYRAVVADMDHRVAHTAGIERQGLILATIAKLKQICNHPAQFLKETGTPVAGRSGKVERLAAILEEAAAEGDKTLCFTQYARFGGLLREHLTDRLGTQVLFLHGGITGRRRDELVERFQDPDGPSVFVLSLKAGGTGLNLTAANQVVHVDRWWNPAVEDQATDRAYRIGQRQHVQVRKFVCVGTVEERIDGLIAAKRGLAASVVGGRSEAGGAPGEHWLTDLSAEALRELVALSEEAEA</sequence>
<dbReference type="SMART" id="SM00490">
    <property type="entry name" value="HELICc"/>
    <property type="match status" value="1"/>
</dbReference>
<gene>
    <name evidence="4" type="ORF">AB0C36_35805</name>
</gene>
<keyword evidence="4" id="KW-0067">ATP-binding</keyword>
<dbReference type="Pfam" id="PF00176">
    <property type="entry name" value="SNF2-rel_dom"/>
    <property type="match status" value="1"/>
</dbReference>
<keyword evidence="4" id="KW-0547">Nucleotide-binding</keyword>
<evidence type="ECO:0000256" key="1">
    <source>
        <dbReference type="ARBA" id="ARBA00022801"/>
    </source>
</evidence>
<proteinExistence type="predicted"/>
<dbReference type="Pfam" id="PF00271">
    <property type="entry name" value="Helicase_C"/>
    <property type="match status" value="1"/>
</dbReference>
<evidence type="ECO:0000259" key="2">
    <source>
        <dbReference type="PROSITE" id="PS51192"/>
    </source>
</evidence>
<dbReference type="InterPro" id="IPR001650">
    <property type="entry name" value="Helicase_C-like"/>
</dbReference>
<dbReference type="Gene3D" id="3.40.50.300">
    <property type="entry name" value="P-loop containing nucleotide triphosphate hydrolases"/>
    <property type="match status" value="1"/>
</dbReference>
<dbReference type="RefSeq" id="WP_358362586.1">
    <property type="nucleotide sequence ID" value="NZ_JBEZFP010000142.1"/>
</dbReference>
<dbReference type="Proteomes" id="UP001551482">
    <property type="component" value="Unassembled WGS sequence"/>
</dbReference>
<dbReference type="InterPro" id="IPR000330">
    <property type="entry name" value="SNF2_N"/>
</dbReference>
<dbReference type="EC" id="3.6.4.-" evidence="4"/>
<dbReference type="PROSITE" id="PS51192">
    <property type="entry name" value="HELICASE_ATP_BIND_1"/>
    <property type="match status" value="1"/>
</dbReference>
<dbReference type="CDD" id="cd18012">
    <property type="entry name" value="DEXQc_arch_SWI2_SNF2"/>
    <property type="match status" value="1"/>
</dbReference>
<dbReference type="PROSITE" id="PS51194">
    <property type="entry name" value="HELICASE_CTER"/>
    <property type="match status" value="1"/>
</dbReference>
<organism evidence="4 5">
    <name type="scientific">Streptodolium elevatio</name>
    <dbReference type="NCBI Taxonomy" id="3157996"/>
    <lineage>
        <taxon>Bacteria</taxon>
        <taxon>Bacillati</taxon>
        <taxon>Actinomycetota</taxon>
        <taxon>Actinomycetes</taxon>
        <taxon>Kitasatosporales</taxon>
        <taxon>Streptomycetaceae</taxon>
        <taxon>Streptodolium</taxon>
    </lineage>
</organism>
<dbReference type="InterPro" id="IPR027417">
    <property type="entry name" value="P-loop_NTPase"/>
</dbReference>
<dbReference type="InterPro" id="IPR038718">
    <property type="entry name" value="SNF2-like_sf"/>
</dbReference>
<dbReference type="InterPro" id="IPR014001">
    <property type="entry name" value="Helicase_ATP-bd"/>
</dbReference>
<dbReference type="InterPro" id="IPR049730">
    <property type="entry name" value="SNF2/RAD54-like_C"/>
</dbReference>
<dbReference type="GO" id="GO:0004386">
    <property type="term" value="F:helicase activity"/>
    <property type="evidence" value="ECO:0007669"/>
    <property type="project" value="UniProtKB-KW"/>
</dbReference>
<evidence type="ECO:0000313" key="4">
    <source>
        <dbReference type="EMBL" id="MEU8138855.1"/>
    </source>
</evidence>
<dbReference type="SUPFAM" id="SSF52540">
    <property type="entry name" value="P-loop containing nucleoside triphosphate hydrolases"/>
    <property type="match status" value="2"/>
</dbReference>
<keyword evidence="4" id="KW-0347">Helicase</keyword>
<keyword evidence="1 4" id="KW-0378">Hydrolase</keyword>
<name>A0ABV3DSX4_9ACTN</name>
<dbReference type="CDD" id="cd18793">
    <property type="entry name" value="SF2_C_SNF"/>
    <property type="match status" value="1"/>
</dbReference>
<reference evidence="4 5" key="1">
    <citation type="submission" date="2024-06" db="EMBL/GenBank/DDBJ databases">
        <title>The Natural Products Discovery Center: Release of the First 8490 Sequenced Strains for Exploring Actinobacteria Biosynthetic Diversity.</title>
        <authorList>
            <person name="Kalkreuter E."/>
            <person name="Kautsar S.A."/>
            <person name="Yang D."/>
            <person name="Bader C.D."/>
            <person name="Teijaro C.N."/>
            <person name="Fluegel L."/>
            <person name="Davis C.M."/>
            <person name="Simpson J.R."/>
            <person name="Lauterbach L."/>
            <person name="Steele A.D."/>
            <person name="Gui C."/>
            <person name="Meng S."/>
            <person name="Li G."/>
            <person name="Viehrig K."/>
            <person name="Ye F."/>
            <person name="Su P."/>
            <person name="Kiefer A.F."/>
            <person name="Nichols A."/>
            <person name="Cepeda A.J."/>
            <person name="Yan W."/>
            <person name="Fan B."/>
            <person name="Jiang Y."/>
            <person name="Adhikari A."/>
            <person name="Zheng C.-J."/>
            <person name="Schuster L."/>
            <person name="Cowan T.M."/>
            <person name="Smanski M.J."/>
            <person name="Chevrette M.G."/>
            <person name="De Carvalho L.P.S."/>
            <person name="Shen B."/>
        </authorList>
    </citation>
    <scope>NUCLEOTIDE SEQUENCE [LARGE SCALE GENOMIC DNA]</scope>
    <source>
        <strain evidence="4 5">NPDC048946</strain>
    </source>
</reference>
<dbReference type="SMART" id="SM00487">
    <property type="entry name" value="DEXDc"/>
    <property type="match status" value="1"/>
</dbReference>
<keyword evidence="5" id="KW-1185">Reference proteome</keyword>
<evidence type="ECO:0000313" key="5">
    <source>
        <dbReference type="Proteomes" id="UP001551482"/>
    </source>
</evidence>
<comment type="caution">
    <text evidence="4">The sequence shown here is derived from an EMBL/GenBank/DDBJ whole genome shotgun (WGS) entry which is preliminary data.</text>
</comment>
<accession>A0ABV3DSX4</accession>